<feature type="compositionally biased region" description="Basic and acidic residues" evidence="1">
    <location>
        <begin position="199"/>
        <end position="219"/>
    </location>
</feature>
<feature type="compositionally biased region" description="Pro residues" evidence="1">
    <location>
        <begin position="143"/>
        <end position="169"/>
    </location>
</feature>
<feature type="compositionally biased region" description="Pro residues" evidence="1">
    <location>
        <begin position="179"/>
        <end position="189"/>
    </location>
</feature>
<dbReference type="EMBL" id="JALJOS010000008">
    <property type="protein sequence ID" value="KAK9835548.1"/>
    <property type="molecule type" value="Genomic_DNA"/>
</dbReference>
<comment type="caution">
    <text evidence="2">The sequence shown here is derived from an EMBL/GenBank/DDBJ whole genome shotgun (WGS) entry which is preliminary data.</text>
</comment>
<feature type="region of interest" description="Disordered" evidence="1">
    <location>
        <begin position="102"/>
        <end position="235"/>
    </location>
</feature>
<dbReference type="PRINTS" id="PR01217">
    <property type="entry name" value="PRICHEXTENSN"/>
</dbReference>
<proteinExistence type="predicted"/>
<gene>
    <name evidence="2" type="ORF">WJX74_002752</name>
</gene>
<organism evidence="2 3">
    <name type="scientific">Apatococcus lobatus</name>
    <dbReference type="NCBI Taxonomy" id="904363"/>
    <lineage>
        <taxon>Eukaryota</taxon>
        <taxon>Viridiplantae</taxon>
        <taxon>Chlorophyta</taxon>
        <taxon>core chlorophytes</taxon>
        <taxon>Trebouxiophyceae</taxon>
        <taxon>Chlorellales</taxon>
        <taxon>Chlorellaceae</taxon>
        <taxon>Apatococcus</taxon>
    </lineage>
</organism>
<accession>A0AAW1RPM0</accession>
<evidence type="ECO:0000313" key="2">
    <source>
        <dbReference type="EMBL" id="KAK9835548.1"/>
    </source>
</evidence>
<evidence type="ECO:0000256" key="1">
    <source>
        <dbReference type="SAM" id="MobiDB-lite"/>
    </source>
</evidence>
<evidence type="ECO:0000313" key="3">
    <source>
        <dbReference type="Proteomes" id="UP001438707"/>
    </source>
</evidence>
<protein>
    <submittedName>
        <fullName evidence="2">Uncharacterized protein</fullName>
    </submittedName>
</protein>
<dbReference type="AlphaFoldDB" id="A0AAW1RPM0"/>
<keyword evidence="3" id="KW-1185">Reference proteome</keyword>
<name>A0AAW1RPM0_9CHLO</name>
<dbReference type="Proteomes" id="UP001438707">
    <property type="component" value="Unassembled WGS sequence"/>
</dbReference>
<sequence>MSNKPPAISVRTSFSSEQDKYACRWRGPTQVRRLATAVWQEAGDDKKPKARAVLPGPSVLLSYIFFDKAGHMQQAVRASFCPSCVHWQQSRLRHLQPSLHPLQERSEQTSRRQCMRAIPSAQVLPRKTPEWKPPGDIPNEPGRVPPDYSPPGEKPGMPSSPPEFTPPDQAPASPTVPESDPPMRPLPPDESPKTPEVPVPERDPYKPLPGREPERRTEESPAVEPQIEPQPLREK</sequence>
<reference evidence="2 3" key="1">
    <citation type="journal article" date="2024" name="Nat. Commun.">
        <title>Phylogenomics reveals the evolutionary origins of lichenization in chlorophyte algae.</title>
        <authorList>
            <person name="Puginier C."/>
            <person name="Libourel C."/>
            <person name="Otte J."/>
            <person name="Skaloud P."/>
            <person name="Haon M."/>
            <person name="Grisel S."/>
            <person name="Petersen M."/>
            <person name="Berrin J.G."/>
            <person name="Delaux P.M."/>
            <person name="Dal Grande F."/>
            <person name="Keller J."/>
        </authorList>
    </citation>
    <scope>NUCLEOTIDE SEQUENCE [LARGE SCALE GENOMIC DNA]</scope>
    <source>
        <strain evidence="2 3">SAG 2145</strain>
    </source>
</reference>